<keyword evidence="4" id="KW-0690">Ribosome biogenesis</keyword>
<proteinExistence type="inferred from homology"/>
<dbReference type="InterPro" id="IPR039255">
    <property type="entry name" value="YceD_bac"/>
</dbReference>
<dbReference type="Pfam" id="PF02620">
    <property type="entry name" value="YceD"/>
    <property type="match status" value="1"/>
</dbReference>
<accession>A0ABN8AU37</accession>
<protein>
    <recommendedName>
        <fullName evidence="3">Large ribosomal RNA subunit accumulation protein YceD</fullName>
    </recommendedName>
    <alternativeName>
        <fullName evidence="5">23S rRNA accumulation protein YceD</fullName>
    </alternativeName>
</protein>
<dbReference type="EMBL" id="OU912926">
    <property type="protein sequence ID" value="CAG9933768.1"/>
    <property type="molecule type" value="Genomic_DNA"/>
</dbReference>
<dbReference type="InterPro" id="IPR003772">
    <property type="entry name" value="YceD"/>
</dbReference>
<keyword evidence="7" id="KW-1185">Reference proteome</keyword>
<sequence>MFERQFIDSLDFANNNRELRGEIAMAQMPRLQDKLVVLDAGFEHDHKEDISYILRGFRDRNDKPMLEVKLDGLCQLRCQRCLQGLIYPLKLVSQLLLVKNWDESSVEVEDEIDSILVDSHLDVFSLFEEEILLNLPFAPRHPVGVCRPVKEGYVVEEIDRINKNPFAVLSELKYK</sequence>
<dbReference type="PANTHER" id="PTHR38099">
    <property type="entry name" value="LARGE RIBOSOMAL RNA SUBUNIT ACCUMULATION PROTEIN YCED"/>
    <property type="match status" value="1"/>
</dbReference>
<comment type="function">
    <text evidence="1">Plays a role in synthesis, processing and/or stability of 23S rRNA.</text>
</comment>
<dbReference type="RefSeq" id="WP_239797499.1">
    <property type="nucleotide sequence ID" value="NZ_OU912926.1"/>
</dbReference>
<organism evidence="6 7">
    <name type="scientific">Candidatus Nitrotoga arctica</name>
    <dbReference type="NCBI Taxonomy" id="453162"/>
    <lineage>
        <taxon>Bacteria</taxon>
        <taxon>Pseudomonadati</taxon>
        <taxon>Pseudomonadota</taxon>
        <taxon>Betaproteobacteria</taxon>
        <taxon>Nitrosomonadales</taxon>
        <taxon>Gallionellaceae</taxon>
        <taxon>Candidatus Nitrotoga</taxon>
    </lineage>
</organism>
<evidence type="ECO:0000313" key="7">
    <source>
        <dbReference type="Proteomes" id="UP000839052"/>
    </source>
</evidence>
<evidence type="ECO:0000256" key="3">
    <source>
        <dbReference type="ARBA" id="ARBA00015716"/>
    </source>
</evidence>
<dbReference type="Proteomes" id="UP000839052">
    <property type="component" value="Chromosome"/>
</dbReference>
<evidence type="ECO:0000313" key="6">
    <source>
        <dbReference type="EMBL" id="CAG9933768.1"/>
    </source>
</evidence>
<name>A0ABN8AU37_9PROT</name>
<evidence type="ECO:0000256" key="5">
    <source>
        <dbReference type="ARBA" id="ARBA00031841"/>
    </source>
</evidence>
<evidence type="ECO:0000256" key="1">
    <source>
        <dbReference type="ARBA" id="ARBA00002868"/>
    </source>
</evidence>
<reference evidence="6 7" key="1">
    <citation type="submission" date="2021-10" db="EMBL/GenBank/DDBJ databases">
        <authorList>
            <person name="Koch H."/>
        </authorList>
    </citation>
    <scope>NUCLEOTIDE SEQUENCE [LARGE SCALE GENOMIC DNA]</scope>
    <source>
        <strain evidence="6">6680</strain>
    </source>
</reference>
<comment type="similarity">
    <text evidence="2">Belongs to the DUF177 domain family.</text>
</comment>
<evidence type="ECO:0000256" key="2">
    <source>
        <dbReference type="ARBA" id="ARBA00010740"/>
    </source>
</evidence>
<dbReference type="PANTHER" id="PTHR38099:SF1">
    <property type="entry name" value="LARGE RIBOSOMAL RNA SUBUNIT ACCUMULATION PROTEIN YCED"/>
    <property type="match status" value="1"/>
</dbReference>
<evidence type="ECO:0000256" key="4">
    <source>
        <dbReference type="ARBA" id="ARBA00022517"/>
    </source>
</evidence>
<gene>
    <name evidence="6" type="ORF">NTG6680_2519</name>
</gene>